<dbReference type="GO" id="GO:0005737">
    <property type="term" value="C:cytoplasm"/>
    <property type="evidence" value="ECO:0007669"/>
    <property type="project" value="TreeGrafter"/>
</dbReference>
<dbReference type="InterPro" id="IPR009053">
    <property type="entry name" value="Prefoldin"/>
</dbReference>
<gene>
    <name evidence="4" type="ORF">K402DRAFT_447819</name>
</gene>
<dbReference type="PANTHER" id="PTHR21431:SF0">
    <property type="entry name" value="PREFOLDIN SUBUNIT 6"/>
    <property type="match status" value="1"/>
</dbReference>
<dbReference type="GO" id="GO:0016272">
    <property type="term" value="C:prefoldin complex"/>
    <property type="evidence" value="ECO:0007669"/>
    <property type="project" value="InterPro"/>
</dbReference>
<dbReference type="GO" id="GO:0051082">
    <property type="term" value="F:unfolded protein binding"/>
    <property type="evidence" value="ECO:0007669"/>
    <property type="project" value="InterPro"/>
</dbReference>
<dbReference type="EMBL" id="ML977170">
    <property type="protein sequence ID" value="KAF1984041.1"/>
    <property type="molecule type" value="Genomic_DNA"/>
</dbReference>
<keyword evidence="5" id="KW-1185">Reference proteome</keyword>
<dbReference type="Proteomes" id="UP000800041">
    <property type="component" value="Unassembled WGS sequence"/>
</dbReference>
<dbReference type="OrthoDB" id="248120at2759"/>
<sequence>MADVQKQLQALSEDYQNLQKELDTTVSASEKLDSQKTENLSVQKEFKTLAEDANIYKLVGPVLLKQDKSEATMAVDGRLEYIEGEIKRVEKQIQDIQEKSEKKKVEIIAIQTQAQQQQQQQQAAA</sequence>
<evidence type="ECO:0000313" key="5">
    <source>
        <dbReference type="Proteomes" id="UP000800041"/>
    </source>
</evidence>
<evidence type="ECO:0000256" key="3">
    <source>
        <dbReference type="SAM" id="Coils"/>
    </source>
</evidence>
<evidence type="ECO:0000313" key="4">
    <source>
        <dbReference type="EMBL" id="KAF1984041.1"/>
    </source>
</evidence>
<feature type="coiled-coil region" evidence="3">
    <location>
        <begin position="79"/>
        <end position="106"/>
    </location>
</feature>
<dbReference type="CDD" id="cd23161">
    <property type="entry name" value="Prefoldin_6"/>
    <property type="match status" value="1"/>
</dbReference>
<keyword evidence="3" id="KW-0175">Coiled coil</keyword>
<dbReference type="PANTHER" id="PTHR21431">
    <property type="entry name" value="PREFOLDIN SUBUNIT 6"/>
    <property type="match status" value="1"/>
</dbReference>
<comment type="similarity">
    <text evidence="1">Belongs to the prefoldin subunit beta family.</text>
</comment>
<dbReference type="GO" id="GO:0006457">
    <property type="term" value="P:protein folding"/>
    <property type="evidence" value="ECO:0007669"/>
    <property type="project" value="InterPro"/>
</dbReference>
<dbReference type="GO" id="GO:0051131">
    <property type="term" value="P:chaperone-mediated protein complex assembly"/>
    <property type="evidence" value="ECO:0007669"/>
    <property type="project" value="TreeGrafter"/>
</dbReference>
<name>A0A6G1GSX2_9PEZI</name>
<dbReference type="Pfam" id="PF01920">
    <property type="entry name" value="Prefoldin_2"/>
    <property type="match status" value="1"/>
</dbReference>
<feature type="coiled-coil region" evidence="3">
    <location>
        <begin position="1"/>
        <end position="28"/>
    </location>
</feature>
<evidence type="ECO:0000256" key="1">
    <source>
        <dbReference type="ARBA" id="ARBA00008045"/>
    </source>
</evidence>
<reference evidence="4" key="1">
    <citation type="journal article" date="2020" name="Stud. Mycol.">
        <title>101 Dothideomycetes genomes: a test case for predicting lifestyles and emergence of pathogens.</title>
        <authorList>
            <person name="Haridas S."/>
            <person name="Albert R."/>
            <person name="Binder M."/>
            <person name="Bloem J."/>
            <person name="Labutti K."/>
            <person name="Salamov A."/>
            <person name="Andreopoulos B."/>
            <person name="Baker S."/>
            <person name="Barry K."/>
            <person name="Bills G."/>
            <person name="Bluhm B."/>
            <person name="Cannon C."/>
            <person name="Castanera R."/>
            <person name="Culley D."/>
            <person name="Daum C."/>
            <person name="Ezra D."/>
            <person name="Gonzalez J."/>
            <person name="Henrissat B."/>
            <person name="Kuo A."/>
            <person name="Liang C."/>
            <person name="Lipzen A."/>
            <person name="Lutzoni F."/>
            <person name="Magnuson J."/>
            <person name="Mondo S."/>
            <person name="Nolan M."/>
            <person name="Ohm R."/>
            <person name="Pangilinan J."/>
            <person name="Park H.-J."/>
            <person name="Ramirez L."/>
            <person name="Alfaro M."/>
            <person name="Sun H."/>
            <person name="Tritt A."/>
            <person name="Yoshinaga Y."/>
            <person name="Zwiers L.-H."/>
            <person name="Turgeon B."/>
            <person name="Goodwin S."/>
            <person name="Spatafora J."/>
            <person name="Crous P."/>
            <person name="Grigoriev I."/>
        </authorList>
    </citation>
    <scope>NUCLEOTIDE SEQUENCE</scope>
    <source>
        <strain evidence="4">CBS 113979</strain>
    </source>
</reference>
<dbReference type="AlphaFoldDB" id="A0A6G1GSX2"/>
<dbReference type="InterPro" id="IPR002777">
    <property type="entry name" value="PFD_beta-like"/>
</dbReference>
<evidence type="ECO:0000256" key="2">
    <source>
        <dbReference type="ARBA" id="ARBA00023186"/>
    </source>
</evidence>
<dbReference type="Gene3D" id="1.10.287.370">
    <property type="match status" value="1"/>
</dbReference>
<dbReference type="FunFam" id="1.10.287.370:FF:000003">
    <property type="entry name" value="Prefoldin subunit 6"/>
    <property type="match status" value="1"/>
</dbReference>
<organism evidence="4 5">
    <name type="scientific">Aulographum hederae CBS 113979</name>
    <dbReference type="NCBI Taxonomy" id="1176131"/>
    <lineage>
        <taxon>Eukaryota</taxon>
        <taxon>Fungi</taxon>
        <taxon>Dikarya</taxon>
        <taxon>Ascomycota</taxon>
        <taxon>Pezizomycotina</taxon>
        <taxon>Dothideomycetes</taxon>
        <taxon>Pleosporomycetidae</taxon>
        <taxon>Aulographales</taxon>
        <taxon>Aulographaceae</taxon>
    </lineage>
</organism>
<dbReference type="GO" id="GO:0051087">
    <property type="term" value="F:protein-folding chaperone binding"/>
    <property type="evidence" value="ECO:0007669"/>
    <property type="project" value="TreeGrafter"/>
</dbReference>
<keyword evidence="2" id="KW-0143">Chaperone</keyword>
<accession>A0A6G1GSX2</accession>
<dbReference type="SUPFAM" id="SSF46579">
    <property type="entry name" value="Prefoldin"/>
    <property type="match status" value="1"/>
</dbReference>
<protein>
    <submittedName>
        <fullName evidence="4">Prefoldin beta-like protein</fullName>
    </submittedName>
</protein>
<proteinExistence type="inferred from homology"/>